<comment type="caution">
    <text evidence="1">The sequence shown here is derived from an EMBL/GenBank/DDBJ whole genome shotgun (WGS) entry which is preliminary data.</text>
</comment>
<evidence type="ECO:0000313" key="1">
    <source>
        <dbReference type="EMBL" id="KAJ4440061.1"/>
    </source>
</evidence>
<organism evidence="1 2">
    <name type="scientific">Periplaneta americana</name>
    <name type="common">American cockroach</name>
    <name type="synonym">Blatta americana</name>
    <dbReference type="NCBI Taxonomy" id="6978"/>
    <lineage>
        <taxon>Eukaryota</taxon>
        <taxon>Metazoa</taxon>
        <taxon>Ecdysozoa</taxon>
        <taxon>Arthropoda</taxon>
        <taxon>Hexapoda</taxon>
        <taxon>Insecta</taxon>
        <taxon>Pterygota</taxon>
        <taxon>Neoptera</taxon>
        <taxon>Polyneoptera</taxon>
        <taxon>Dictyoptera</taxon>
        <taxon>Blattodea</taxon>
        <taxon>Blattoidea</taxon>
        <taxon>Blattidae</taxon>
        <taxon>Blattinae</taxon>
        <taxon>Periplaneta</taxon>
    </lineage>
</organism>
<dbReference type="Proteomes" id="UP001148838">
    <property type="component" value="Unassembled WGS sequence"/>
</dbReference>
<evidence type="ECO:0008006" key="3">
    <source>
        <dbReference type="Google" id="ProtNLM"/>
    </source>
</evidence>
<dbReference type="EMBL" id="JAJSOF020000017">
    <property type="protein sequence ID" value="KAJ4440061.1"/>
    <property type="molecule type" value="Genomic_DNA"/>
</dbReference>
<gene>
    <name evidence="1" type="ORF">ANN_08192</name>
</gene>
<proteinExistence type="predicted"/>
<keyword evidence="2" id="KW-1185">Reference proteome</keyword>
<protein>
    <recommendedName>
        <fullName evidence="3">Per a allergen</fullName>
    </recommendedName>
</protein>
<sequence length="94" mass="10748">MDTRCRPVGTVVQQGEIGSIPATSYESTIVHYVFRGHLFESYRGKGCLSVVNVMSYVANFEGRHATSNNKYQKRNFFILIFLHHNITSPLEYFA</sequence>
<name>A0ABQ8T1X4_PERAM</name>
<reference evidence="1 2" key="1">
    <citation type="journal article" date="2022" name="Allergy">
        <title>Genome assembly and annotation of Periplaneta americana reveal a comprehensive cockroach allergen profile.</title>
        <authorList>
            <person name="Wang L."/>
            <person name="Xiong Q."/>
            <person name="Saelim N."/>
            <person name="Wang L."/>
            <person name="Nong W."/>
            <person name="Wan A.T."/>
            <person name="Shi M."/>
            <person name="Liu X."/>
            <person name="Cao Q."/>
            <person name="Hui J.H.L."/>
            <person name="Sookrung N."/>
            <person name="Leung T.F."/>
            <person name="Tungtrongchitr A."/>
            <person name="Tsui S.K.W."/>
        </authorList>
    </citation>
    <scope>NUCLEOTIDE SEQUENCE [LARGE SCALE GENOMIC DNA]</scope>
    <source>
        <strain evidence="1">PWHHKU_190912</strain>
    </source>
</reference>
<accession>A0ABQ8T1X4</accession>
<evidence type="ECO:0000313" key="2">
    <source>
        <dbReference type="Proteomes" id="UP001148838"/>
    </source>
</evidence>